<sequence length="144" mass="15621">MKLTTFSDYALRVLIFAAIEPEDGLTVARIADAYGISQNHLMKVVQFLGQAGLLDTARGRGGGLTLARPASQIRLGDVIRATEGDQRFIECVDRHGGSCCILPACTLPGVIHAAQEAFYDVLNQTTLEDIAHKRSRLARLLDQA</sequence>
<dbReference type="Pfam" id="PF02082">
    <property type="entry name" value="Rrf2"/>
    <property type="match status" value="1"/>
</dbReference>
<dbReference type="Proteomes" id="UP001481677">
    <property type="component" value="Unassembled WGS sequence"/>
</dbReference>
<dbReference type="InterPro" id="IPR036390">
    <property type="entry name" value="WH_DNA-bd_sf"/>
</dbReference>
<dbReference type="GO" id="GO:0003700">
    <property type="term" value="F:DNA-binding transcription factor activity"/>
    <property type="evidence" value="ECO:0007669"/>
    <property type="project" value="TreeGrafter"/>
</dbReference>
<dbReference type="InterPro" id="IPR000944">
    <property type="entry name" value="Tscrpt_reg_Rrf2"/>
</dbReference>
<dbReference type="GO" id="GO:0005829">
    <property type="term" value="C:cytosol"/>
    <property type="evidence" value="ECO:0007669"/>
    <property type="project" value="TreeGrafter"/>
</dbReference>
<keyword evidence="1" id="KW-0238">DNA-binding</keyword>
<organism evidence="3 4">
    <name type="scientific">Paraburkholderia azotifigens</name>
    <dbReference type="NCBI Taxonomy" id="2057004"/>
    <lineage>
        <taxon>Bacteria</taxon>
        <taxon>Pseudomonadati</taxon>
        <taxon>Pseudomonadota</taxon>
        <taxon>Betaproteobacteria</taxon>
        <taxon>Burkholderiales</taxon>
        <taxon>Burkholderiaceae</taxon>
        <taxon>Paraburkholderia</taxon>
    </lineage>
</organism>
<dbReference type="NCBIfam" id="TIGR00738">
    <property type="entry name" value="rrf2_super"/>
    <property type="match status" value="1"/>
</dbReference>
<dbReference type="SUPFAM" id="SSF46785">
    <property type="entry name" value="Winged helix' DNA-binding domain"/>
    <property type="match status" value="1"/>
</dbReference>
<evidence type="ECO:0000313" key="2">
    <source>
        <dbReference type="EMBL" id="MEM5339908.1"/>
    </source>
</evidence>
<dbReference type="PROSITE" id="PS51197">
    <property type="entry name" value="HTH_RRF2_2"/>
    <property type="match status" value="1"/>
</dbReference>
<reference evidence="3 4" key="1">
    <citation type="journal article" date="2018" name="Int. J. Syst. Evol. Microbiol.">
        <title>Paraburkholderia azotifigens sp. nov., a nitrogen-fixing bacterium isolated from paddy soil.</title>
        <authorList>
            <person name="Choi G.M."/>
            <person name="Im W.T."/>
        </authorList>
    </citation>
    <scope>NUCLEOTIDE SEQUENCE [LARGE SCALE GENOMIC DNA]</scope>
    <source>
        <strain evidence="3 4">NF 2-5-3</strain>
    </source>
</reference>
<gene>
    <name evidence="3" type="ORF">FRZ40_28540</name>
    <name evidence="2" type="ORF">V4C56_09730</name>
</gene>
<evidence type="ECO:0000313" key="3">
    <source>
        <dbReference type="EMBL" id="TXC84242.1"/>
    </source>
</evidence>
<proteinExistence type="predicted"/>
<reference evidence="3" key="2">
    <citation type="submission" date="2019-08" db="EMBL/GenBank/DDBJ databases">
        <authorList>
            <person name="Im W.-T."/>
        </authorList>
    </citation>
    <scope>NUCLEOTIDE SEQUENCE</scope>
    <source>
        <strain evidence="3">NF 2-5-3</strain>
    </source>
</reference>
<accession>A0A5C6VFT8</accession>
<dbReference type="Gene3D" id="1.10.10.10">
    <property type="entry name" value="Winged helix-like DNA-binding domain superfamily/Winged helix DNA-binding domain"/>
    <property type="match status" value="1"/>
</dbReference>
<evidence type="ECO:0000313" key="5">
    <source>
        <dbReference type="Proteomes" id="UP001481677"/>
    </source>
</evidence>
<evidence type="ECO:0000256" key="1">
    <source>
        <dbReference type="ARBA" id="ARBA00023125"/>
    </source>
</evidence>
<dbReference type="RefSeq" id="WP_147236340.1">
    <property type="nucleotide sequence ID" value="NZ_JAZHFZ010000019.1"/>
</dbReference>
<dbReference type="Proteomes" id="UP000321776">
    <property type="component" value="Unassembled WGS sequence"/>
</dbReference>
<keyword evidence="5" id="KW-1185">Reference proteome</keyword>
<comment type="caution">
    <text evidence="3">The sequence shown here is derived from an EMBL/GenBank/DDBJ whole genome shotgun (WGS) entry which is preliminary data.</text>
</comment>
<dbReference type="PANTHER" id="PTHR33221">
    <property type="entry name" value="WINGED HELIX-TURN-HELIX TRANSCRIPTIONAL REGULATOR, RRF2 FAMILY"/>
    <property type="match status" value="1"/>
</dbReference>
<reference evidence="2 5" key="3">
    <citation type="submission" date="2024-01" db="EMBL/GenBank/DDBJ databases">
        <title>The diversity of rhizobia nodulating Mimosa spp. in eleven states of Brazil covering several biomes is determined by host plant, location, and edaphic factors.</title>
        <authorList>
            <person name="Rouws L."/>
            <person name="Barauna A."/>
            <person name="Beukes C."/>
            <person name="De Faria S.M."/>
            <person name="Gross E."/>
            <person name="Dos Reis Junior F.B."/>
            <person name="Simon M."/>
            <person name="Maluk M."/>
            <person name="Odee D.W."/>
            <person name="Kenicer G."/>
            <person name="Young J.P.W."/>
            <person name="Reis V.M."/>
            <person name="Zilli J."/>
            <person name="James E.K."/>
        </authorList>
    </citation>
    <scope>NUCLEOTIDE SEQUENCE [LARGE SCALE GENOMIC DNA]</scope>
    <source>
        <strain evidence="2 5">JPY530</strain>
    </source>
</reference>
<protein>
    <submittedName>
        <fullName evidence="3">Rrf2 family transcriptional regulator</fullName>
    </submittedName>
</protein>
<evidence type="ECO:0000313" key="4">
    <source>
        <dbReference type="Proteomes" id="UP000321776"/>
    </source>
</evidence>
<dbReference type="InterPro" id="IPR036388">
    <property type="entry name" value="WH-like_DNA-bd_sf"/>
</dbReference>
<dbReference type="GO" id="GO:0003677">
    <property type="term" value="F:DNA binding"/>
    <property type="evidence" value="ECO:0007669"/>
    <property type="project" value="UniProtKB-KW"/>
</dbReference>
<name>A0A5C6VFT8_9BURK</name>
<dbReference type="EMBL" id="VOQS01000003">
    <property type="protein sequence ID" value="TXC84242.1"/>
    <property type="molecule type" value="Genomic_DNA"/>
</dbReference>
<dbReference type="EMBL" id="JAZHGA010000005">
    <property type="protein sequence ID" value="MEM5339908.1"/>
    <property type="molecule type" value="Genomic_DNA"/>
</dbReference>
<dbReference type="PANTHER" id="PTHR33221:SF4">
    <property type="entry name" value="HTH-TYPE TRANSCRIPTIONAL REPRESSOR NSRR"/>
    <property type="match status" value="1"/>
</dbReference>
<dbReference type="AlphaFoldDB" id="A0A5C6VFT8"/>